<reference evidence="2" key="2">
    <citation type="submission" date="2013-09" db="EMBL/GenBank/DDBJ databases">
        <authorList>
            <person name="Wang G."/>
            <person name="Yang Y."/>
            <person name="Su Y."/>
        </authorList>
    </citation>
    <scope>NUCLEOTIDE SEQUENCE</scope>
    <source>
        <strain evidence="2">ATCC 39006</strain>
    </source>
</reference>
<dbReference type="OrthoDB" id="3819922at2"/>
<protein>
    <submittedName>
        <fullName evidence="2">Adenylyl-sulfate kinase</fullName>
    </submittedName>
</protein>
<dbReference type="Proteomes" id="UP000233778">
    <property type="component" value="Chromosome"/>
</dbReference>
<dbReference type="KEGG" id="sera:Ser39006_015460"/>
<reference evidence="2 3" key="1">
    <citation type="journal article" date="2013" name="Genome Announc.">
        <title>Draft genome sequence of Serratia sp. strain ATCC 39006, a model bacterium for analysis of the biosynthesis and regulation of prodigiosin, a carbapenem, and gas vesicles.</title>
        <authorList>
            <person name="Fineran P.C."/>
            <person name="Iglesias Cans M.C."/>
            <person name="Ramsay J.P."/>
            <person name="Wilf N.M."/>
            <person name="Cossyleon D."/>
            <person name="McNeil M.B."/>
            <person name="Williamson N.R."/>
            <person name="Monson R.E."/>
            <person name="Becher S.A."/>
            <person name="Stanton J.A."/>
            <person name="Brugger K."/>
            <person name="Brown S.D."/>
            <person name="Salmond G.P."/>
        </authorList>
    </citation>
    <scope>NUCLEOTIDE SEQUENCE [LARGE SCALE GENOMIC DNA]</scope>
    <source>
        <strain evidence="2">ATCC 39006</strain>
        <strain evidence="3">ATCC 39006 / SC 11482</strain>
    </source>
</reference>
<evidence type="ECO:0000313" key="4">
    <source>
        <dbReference type="Proteomes" id="UP000233778"/>
    </source>
</evidence>
<dbReference type="EMBL" id="CP025084">
    <property type="protein sequence ID" value="AUH05410.1"/>
    <property type="molecule type" value="Genomic_DNA"/>
</dbReference>
<dbReference type="AlphaFoldDB" id="A0A2I5T940"/>
<name>A0A2I5T940_SERS3</name>
<dbReference type="PANTHER" id="PTHR37807">
    <property type="entry name" value="OS07G0160300 PROTEIN"/>
    <property type="match status" value="1"/>
</dbReference>
<evidence type="ECO:0000313" key="2">
    <source>
        <dbReference type="EMBL" id="AUH05410.1"/>
    </source>
</evidence>
<dbReference type="STRING" id="104623.Ser39006_02390"/>
<reference evidence="2" key="4">
    <citation type="submission" date="2017-11" db="EMBL/GenBank/DDBJ databases">
        <title>Complete genome sequence of Serratia sp. ATCC 39006.</title>
        <authorList>
            <person name="Hampton H.G."/>
            <person name="Jackson S.A."/>
            <person name="Jauregui R."/>
            <person name="Poulter G.T.M."/>
            <person name="Salmond G.P.C."/>
            <person name="Fineran P.C."/>
        </authorList>
    </citation>
    <scope>NUCLEOTIDE SEQUENCE</scope>
    <source>
        <strain evidence="2">ATCC 39006</strain>
    </source>
</reference>
<gene>
    <name evidence="1" type="ORF">CWC46_15455</name>
    <name evidence="2" type="ORF">Ser39006_015460</name>
</gene>
<dbReference type="InterPro" id="IPR027417">
    <property type="entry name" value="P-loop_NTPase"/>
</dbReference>
<dbReference type="KEGG" id="serq:CWC46_15455"/>
<dbReference type="PANTHER" id="PTHR37807:SF3">
    <property type="entry name" value="OS07G0160300 PROTEIN"/>
    <property type="match status" value="1"/>
</dbReference>
<proteinExistence type="predicted"/>
<dbReference type="Gene3D" id="3.40.50.300">
    <property type="entry name" value="P-loop containing nucleotide triphosphate hydrolases"/>
    <property type="match status" value="1"/>
</dbReference>
<dbReference type="Pfam" id="PF13671">
    <property type="entry name" value="AAA_33"/>
    <property type="match status" value="1"/>
</dbReference>
<evidence type="ECO:0000313" key="3">
    <source>
        <dbReference type="Proteomes" id="UP000017700"/>
    </source>
</evidence>
<evidence type="ECO:0000313" key="1">
    <source>
        <dbReference type="EMBL" id="AUH01089.1"/>
    </source>
</evidence>
<reference evidence="1 4" key="3">
    <citation type="submission" date="2017-11" db="EMBL/GenBank/DDBJ databases">
        <title>Complete genome sequence of Serratia sp. ATCC 39006 LacA.</title>
        <authorList>
            <person name="Hampton H.G."/>
            <person name="Jackson S.A."/>
            <person name="Jauregui R."/>
            <person name="Poulter G.T.M."/>
            <person name="Salmond G.P.C."/>
            <person name="Fineran P.C."/>
        </authorList>
    </citation>
    <scope>NUCLEOTIDE SEQUENCE [LARGE SCALE GENOMIC DNA]</scope>
    <source>
        <strain evidence="1 4">ATCC 39006</strain>
    </source>
</reference>
<organism evidence="2 3">
    <name type="scientific">Serratia sp. (strain ATCC 39006)</name>
    <name type="common">Prodigiosinella confusarubida</name>
    <dbReference type="NCBI Taxonomy" id="104623"/>
    <lineage>
        <taxon>Bacteria</taxon>
        <taxon>Pseudomonadati</taxon>
        <taxon>Pseudomonadota</taxon>
        <taxon>Gammaproteobacteria</taxon>
        <taxon>Enterobacterales</taxon>
        <taxon>Pectobacteriaceae</taxon>
        <taxon>Prodigiosinella</taxon>
    </lineage>
</organism>
<keyword evidence="2" id="KW-0418">Kinase</keyword>
<dbReference type="EMBL" id="CP025085">
    <property type="protein sequence ID" value="AUH01089.1"/>
    <property type="molecule type" value="Genomic_DNA"/>
</dbReference>
<accession>A0A2I5T940</accession>
<sequence length="171" mass="19121">MFIIFGGLPATGKSTIARQLAYDLNAVYLRIDSIEQAIRSSGILAPDADIGPAGYLAAYRVAADNLRIGRTVIADSVNPLCITRDDYRAVAEKADVAFLEIEVVCSDKTEHRHRVETRRSTVDGLTLPTWEQVESRHYEAWNRDHLVLDTATLSPARCVAIIMERRRNLPR</sequence>
<dbReference type="SUPFAM" id="SSF52540">
    <property type="entry name" value="P-loop containing nucleoside triphosphate hydrolases"/>
    <property type="match status" value="1"/>
</dbReference>
<dbReference type="RefSeq" id="WP_021015655.1">
    <property type="nucleotide sequence ID" value="NZ_CP025084.1"/>
</dbReference>
<dbReference type="Proteomes" id="UP000017700">
    <property type="component" value="Chromosome"/>
</dbReference>
<keyword evidence="2" id="KW-0808">Transferase</keyword>
<keyword evidence="3" id="KW-1185">Reference proteome</keyword>
<dbReference type="GO" id="GO:0016301">
    <property type="term" value="F:kinase activity"/>
    <property type="evidence" value="ECO:0007669"/>
    <property type="project" value="UniProtKB-KW"/>
</dbReference>